<dbReference type="NCBIfam" id="TIGR00360">
    <property type="entry name" value="ComEC_N-term"/>
    <property type="match status" value="1"/>
</dbReference>
<evidence type="ECO:0000259" key="9">
    <source>
        <dbReference type="Pfam" id="PF13567"/>
    </source>
</evidence>
<evidence type="ECO:0000256" key="3">
    <source>
        <dbReference type="ARBA" id="ARBA00022692"/>
    </source>
</evidence>
<evidence type="ECO:0000256" key="2">
    <source>
        <dbReference type="ARBA" id="ARBA00022475"/>
    </source>
</evidence>
<accession>A0A9X3AL30</accession>
<dbReference type="GO" id="GO:0005886">
    <property type="term" value="C:plasma membrane"/>
    <property type="evidence" value="ECO:0007669"/>
    <property type="project" value="UniProtKB-SubCell"/>
</dbReference>
<dbReference type="PANTHER" id="PTHR30619:SF1">
    <property type="entry name" value="RECOMBINATION PROTEIN 2"/>
    <property type="match status" value="1"/>
</dbReference>
<dbReference type="EMBL" id="JAOAMV010000003">
    <property type="protein sequence ID" value="MCT2558693.1"/>
    <property type="molecule type" value="Genomic_DNA"/>
</dbReference>
<feature type="transmembrane region" description="Helical" evidence="7">
    <location>
        <begin position="558"/>
        <end position="576"/>
    </location>
</feature>
<name>A0A9X3AL30_9SPHN</name>
<keyword evidence="3 7" id="KW-0812">Transmembrane</keyword>
<feature type="transmembrane region" description="Helical" evidence="7">
    <location>
        <begin position="331"/>
        <end position="349"/>
    </location>
</feature>
<evidence type="ECO:0000259" key="8">
    <source>
        <dbReference type="Pfam" id="PF03772"/>
    </source>
</evidence>
<feature type="transmembrane region" description="Helical" evidence="7">
    <location>
        <begin position="468"/>
        <end position="491"/>
    </location>
</feature>
<evidence type="ECO:0000256" key="1">
    <source>
        <dbReference type="ARBA" id="ARBA00004651"/>
    </source>
</evidence>
<comment type="subcellular location">
    <subcellularLocation>
        <location evidence="1">Cell membrane</location>
        <topology evidence="1">Multi-pass membrane protein</topology>
    </subcellularLocation>
</comment>
<feature type="transmembrane region" description="Helical" evidence="7">
    <location>
        <begin position="78"/>
        <end position="96"/>
    </location>
</feature>
<feature type="transmembrane region" description="Helical" evidence="7">
    <location>
        <begin position="534"/>
        <end position="551"/>
    </location>
</feature>
<protein>
    <submittedName>
        <fullName evidence="10">ComEC/Rec2 family competence protein</fullName>
    </submittedName>
</protein>
<feature type="transmembrane region" description="Helical" evidence="7">
    <location>
        <begin position="108"/>
        <end position="125"/>
    </location>
</feature>
<dbReference type="InterPro" id="IPR025405">
    <property type="entry name" value="DUF4131"/>
</dbReference>
<evidence type="ECO:0000313" key="10">
    <source>
        <dbReference type="EMBL" id="MCT2558693.1"/>
    </source>
</evidence>
<evidence type="ECO:0000313" key="11">
    <source>
        <dbReference type="Proteomes" id="UP001142648"/>
    </source>
</evidence>
<keyword evidence="5 7" id="KW-0472">Membrane</keyword>
<sequence>MATRTVPLVPLSDDDWEGEEPADAALQRPWRKARALSSGADFADRFLERAAFDRAPWLTIALVVGIASWFVLPGPLAWLAWIAGALLAAISAAAIWREDDTRSHLRRAVVAVALLLAFGAVLIWSRSEIVGAQPLERPQVQWIDGRVLARQDQPAEGRVRLTLAYRDAEAGTPRKVRINVAPDLLSPGVEEGARVRLRTRLMPPGAPLAPGAYDFARTAWFAGLAATGSAISPVETLEPAPSGGTIARAQRALSAHVHSRLGGSEGAIAAAFASGDRGGIAVADEEAMRDSGLTHLLSISGVHVSAVIAAAYFLAIRLLALWPWLVLRVRLPVVAALVAALAGIGYTLLTGAEVPTVRSCIGALLVLAALALGREPLSLRMVATAAFAVLIVWPEALVGPSFQMSFAAVVAIVALHEAAPVRAFLAPREESWFARTGRRLAMLLVTGLVIEIALMPIVLFHFHRAGFYGAFANVLAIPLVSFVSMPLIALALALDLVGAGGPVWWLVGKSLELMLGIARFTADQPGAVRLMPQMGWGTYALFLAGGAWLALWRGRVRLLGLVPAGIAAGLLLATPVPDLLIGADGRNVGIAGEGERLLVLHDGRSTFARDNLLELAGQEGEPVALGRWPGARCSRDFCSIAIERAGKTWALLLARSRSRIEERALAAACEASDIVIADRFLPRSCRPRWLRADRRYLERAGGLAVNLASQRITTVAEGQGAHPWWTARGR</sequence>
<comment type="caution">
    <text evidence="10">The sequence shown here is derived from an EMBL/GenBank/DDBJ whole genome shotgun (WGS) entry which is preliminary data.</text>
</comment>
<dbReference type="Pfam" id="PF13567">
    <property type="entry name" value="DUF4131"/>
    <property type="match status" value="1"/>
</dbReference>
<feature type="transmembrane region" description="Helical" evidence="7">
    <location>
        <begin position="55"/>
        <end position="72"/>
    </location>
</feature>
<reference evidence="10" key="1">
    <citation type="submission" date="2022-09" db="EMBL/GenBank/DDBJ databases">
        <title>The genome sequence of Tsuneonella sp. YG55.</title>
        <authorList>
            <person name="Liu Y."/>
        </authorList>
    </citation>
    <scope>NUCLEOTIDE SEQUENCE</scope>
    <source>
        <strain evidence="10">YG55</strain>
    </source>
</reference>
<feature type="region of interest" description="Disordered" evidence="6">
    <location>
        <begin position="1"/>
        <end position="20"/>
    </location>
</feature>
<proteinExistence type="predicted"/>
<dbReference type="Pfam" id="PF03772">
    <property type="entry name" value="Competence"/>
    <property type="match status" value="1"/>
</dbReference>
<evidence type="ECO:0000256" key="7">
    <source>
        <dbReference type="SAM" id="Phobius"/>
    </source>
</evidence>
<keyword evidence="2" id="KW-1003">Cell membrane</keyword>
<feature type="transmembrane region" description="Helical" evidence="7">
    <location>
        <begin position="379"/>
        <end position="396"/>
    </location>
</feature>
<dbReference type="RefSeq" id="WP_259961567.1">
    <property type="nucleotide sequence ID" value="NZ_JAOAMV010000003.1"/>
</dbReference>
<feature type="domain" description="DUF4131" evidence="9">
    <location>
        <begin position="76"/>
        <end position="229"/>
    </location>
</feature>
<dbReference type="AlphaFoldDB" id="A0A9X3AL30"/>
<dbReference type="InterPro" id="IPR004477">
    <property type="entry name" value="ComEC_N"/>
</dbReference>
<evidence type="ECO:0000256" key="4">
    <source>
        <dbReference type="ARBA" id="ARBA00022989"/>
    </source>
</evidence>
<feature type="transmembrane region" description="Helical" evidence="7">
    <location>
        <begin position="296"/>
        <end position="319"/>
    </location>
</feature>
<keyword evidence="11" id="KW-1185">Reference proteome</keyword>
<dbReference type="InterPro" id="IPR052159">
    <property type="entry name" value="Competence_DNA_uptake"/>
</dbReference>
<gene>
    <name evidence="10" type="ORF">N0B51_06845</name>
</gene>
<organism evidence="10 11">
    <name type="scientific">Tsuneonella litorea</name>
    <dbReference type="NCBI Taxonomy" id="2976475"/>
    <lineage>
        <taxon>Bacteria</taxon>
        <taxon>Pseudomonadati</taxon>
        <taxon>Pseudomonadota</taxon>
        <taxon>Alphaproteobacteria</taxon>
        <taxon>Sphingomonadales</taxon>
        <taxon>Erythrobacteraceae</taxon>
        <taxon>Tsuneonella</taxon>
    </lineage>
</organism>
<evidence type="ECO:0000256" key="6">
    <source>
        <dbReference type="SAM" id="MobiDB-lite"/>
    </source>
</evidence>
<evidence type="ECO:0000256" key="5">
    <source>
        <dbReference type="ARBA" id="ARBA00023136"/>
    </source>
</evidence>
<feature type="transmembrane region" description="Helical" evidence="7">
    <location>
        <begin position="402"/>
        <end position="419"/>
    </location>
</feature>
<feature type="transmembrane region" description="Helical" evidence="7">
    <location>
        <begin position="440"/>
        <end position="462"/>
    </location>
</feature>
<dbReference type="PANTHER" id="PTHR30619">
    <property type="entry name" value="DNA INTERNALIZATION/COMPETENCE PROTEIN COMEC/REC2"/>
    <property type="match status" value="1"/>
</dbReference>
<keyword evidence="4 7" id="KW-1133">Transmembrane helix</keyword>
<dbReference type="Proteomes" id="UP001142648">
    <property type="component" value="Unassembled WGS sequence"/>
</dbReference>
<feature type="domain" description="ComEC/Rec2-related protein" evidence="8">
    <location>
        <begin position="274"/>
        <end position="555"/>
    </location>
</feature>